<sequence length="216" mass="24022">MPRAHTVWTPSAARLAGYWKSRVRNLNRYPPLVHTYRVQQRKPRKPVGAPGTAAYERLVGRSPTSGIKLEPLARLGWEANAKTKTGLDTGTGTKSTSEPTLRPRTVIVVVSGSCLYCKNNPSIYRSPIQRFPISTQSFCKSCINVTSSHLIFFFHRIDIVRSTPTPARGCRIRSGAGPPDTAIVYRLRETRRRAIRRRGSGTRERKVSAARPTGGP</sequence>
<dbReference type="EMBL" id="BGZK01001361">
    <property type="protein sequence ID" value="GBP78206.1"/>
    <property type="molecule type" value="Genomic_DNA"/>
</dbReference>
<comment type="caution">
    <text evidence="2">The sequence shown here is derived from an EMBL/GenBank/DDBJ whole genome shotgun (WGS) entry which is preliminary data.</text>
</comment>
<gene>
    <name evidence="2" type="ORF">EVAR_53991_1</name>
</gene>
<name>A0A4C1YPL8_EUMVA</name>
<protein>
    <submittedName>
        <fullName evidence="2">Uncharacterized protein</fullName>
    </submittedName>
</protein>
<proteinExistence type="predicted"/>
<reference evidence="2 3" key="1">
    <citation type="journal article" date="2019" name="Commun. Biol.">
        <title>The bagworm genome reveals a unique fibroin gene that provides high tensile strength.</title>
        <authorList>
            <person name="Kono N."/>
            <person name="Nakamura H."/>
            <person name="Ohtoshi R."/>
            <person name="Tomita M."/>
            <person name="Numata K."/>
            <person name="Arakawa K."/>
        </authorList>
    </citation>
    <scope>NUCLEOTIDE SEQUENCE [LARGE SCALE GENOMIC DNA]</scope>
</reference>
<evidence type="ECO:0000313" key="3">
    <source>
        <dbReference type="Proteomes" id="UP000299102"/>
    </source>
</evidence>
<keyword evidence="3" id="KW-1185">Reference proteome</keyword>
<evidence type="ECO:0000313" key="2">
    <source>
        <dbReference type="EMBL" id="GBP78206.1"/>
    </source>
</evidence>
<accession>A0A4C1YPL8</accession>
<dbReference type="AlphaFoldDB" id="A0A4C1YPL8"/>
<feature type="compositionally biased region" description="Basic residues" evidence="1">
    <location>
        <begin position="191"/>
        <end position="200"/>
    </location>
</feature>
<organism evidence="2 3">
    <name type="scientific">Eumeta variegata</name>
    <name type="common">Bagworm moth</name>
    <name type="synonym">Eumeta japonica</name>
    <dbReference type="NCBI Taxonomy" id="151549"/>
    <lineage>
        <taxon>Eukaryota</taxon>
        <taxon>Metazoa</taxon>
        <taxon>Ecdysozoa</taxon>
        <taxon>Arthropoda</taxon>
        <taxon>Hexapoda</taxon>
        <taxon>Insecta</taxon>
        <taxon>Pterygota</taxon>
        <taxon>Neoptera</taxon>
        <taxon>Endopterygota</taxon>
        <taxon>Lepidoptera</taxon>
        <taxon>Glossata</taxon>
        <taxon>Ditrysia</taxon>
        <taxon>Tineoidea</taxon>
        <taxon>Psychidae</taxon>
        <taxon>Oiketicinae</taxon>
        <taxon>Eumeta</taxon>
    </lineage>
</organism>
<dbReference type="Proteomes" id="UP000299102">
    <property type="component" value="Unassembled WGS sequence"/>
</dbReference>
<feature type="region of interest" description="Disordered" evidence="1">
    <location>
        <begin position="191"/>
        <end position="216"/>
    </location>
</feature>
<evidence type="ECO:0000256" key="1">
    <source>
        <dbReference type="SAM" id="MobiDB-lite"/>
    </source>
</evidence>